<proteinExistence type="inferred from homology"/>
<evidence type="ECO:0000313" key="13">
    <source>
        <dbReference type="EMBL" id="KAE8686932.1"/>
    </source>
</evidence>
<dbReference type="PRINTS" id="PR00019">
    <property type="entry name" value="LEURICHRPT"/>
</dbReference>
<keyword evidence="9" id="KW-0675">Receptor</keyword>
<evidence type="ECO:0000313" key="14">
    <source>
        <dbReference type="Proteomes" id="UP000436088"/>
    </source>
</evidence>
<dbReference type="Proteomes" id="UP000436088">
    <property type="component" value="Unassembled WGS sequence"/>
</dbReference>
<evidence type="ECO:0000256" key="8">
    <source>
        <dbReference type="ARBA" id="ARBA00023136"/>
    </source>
</evidence>
<keyword evidence="10" id="KW-0325">Glycoprotein</keyword>
<dbReference type="FunFam" id="3.80.10.10:FF:000111">
    <property type="entry name" value="LRR receptor-like serine/threonine-protein kinase ERECTA"/>
    <property type="match status" value="1"/>
</dbReference>
<sequence length="339" mass="37647">MSMAMCSEGRFQNPFSIASLRILVLRSNEFHGEIGCPANKYPWPKLQIVDIANNSFNGTLPSKCLKTWEAMTADDDEALFSVGHLQFGFLPLSGFYYQDGITVTNKGLPMEFVKILTLFTSIDLSCNKFEGPIPDVIGEFKALYVLNLSHNALTGKIPPSLGNLKQLESLDLSSNNLDGSIPQQLVKLNFLAVLNLSYNQLQGSIPASNQFATFSNDSYEGNKGLCGIPLTKKCNESKHGQVSRPDAAEKTQNDEFDWQFIFIGVGVGVGAAVFVAPLMFWKKASEWIDDKVDNYLAEMLPKMGLIYTPPDYAKVEDDENLEDDKKEHDDDDNDESNDE</sequence>
<evidence type="ECO:0000256" key="6">
    <source>
        <dbReference type="ARBA" id="ARBA00022737"/>
    </source>
</evidence>
<dbReference type="InterPro" id="IPR032675">
    <property type="entry name" value="LRR_dom_sf"/>
</dbReference>
<reference evidence="13" key="1">
    <citation type="submission" date="2019-09" db="EMBL/GenBank/DDBJ databases">
        <title>Draft genome information of white flower Hibiscus syriacus.</title>
        <authorList>
            <person name="Kim Y.-M."/>
        </authorList>
    </citation>
    <scope>NUCLEOTIDE SEQUENCE [LARGE SCALE GENOMIC DNA]</scope>
    <source>
        <strain evidence="13">YM2019G1</strain>
    </source>
</reference>
<feature type="compositionally biased region" description="Acidic residues" evidence="11">
    <location>
        <begin position="329"/>
        <end position="339"/>
    </location>
</feature>
<keyword evidence="6" id="KW-0677">Repeat</keyword>
<evidence type="ECO:0000256" key="12">
    <source>
        <dbReference type="SAM" id="Phobius"/>
    </source>
</evidence>
<dbReference type="PANTHER" id="PTHR27004">
    <property type="entry name" value="RECEPTOR-LIKE PROTEIN 12 ISOFORM X1"/>
    <property type="match status" value="1"/>
</dbReference>
<dbReference type="InterPro" id="IPR001611">
    <property type="entry name" value="Leu-rich_rpt"/>
</dbReference>
<comment type="subcellular location">
    <subcellularLocation>
        <location evidence="1">Cell membrane</location>
        <topology evidence="1">Single-pass type I membrane protein</topology>
    </subcellularLocation>
</comment>
<evidence type="ECO:0000256" key="9">
    <source>
        <dbReference type="ARBA" id="ARBA00023170"/>
    </source>
</evidence>
<keyword evidence="5 12" id="KW-0812">Transmembrane</keyword>
<evidence type="ECO:0000256" key="5">
    <source>
        <dbReference type="ARBA" id="ARBA00022692"/>
    </source>
</evidence>
<protein>
    <submittedName>
        <fullName evidence="13">Uncharacterized protein</fullName>
    </submittedName>
</protein>
<evidence type="ECO:0000256" key="7">
    <source>
        <dbReference type="ARBA" id="ARBA00022989"/>
    </source>
</evidence>
<keyword evidence="3" id="KW-1003">Cell membrane</keyword>
<keyword evidence="8 12" id="KW-0472">Membrane</keyword>
<dbReference type="PANTHER" id="PTHR27004:SF435">
    <property type="entry name" value="LEUCINE-RICH REPEAT-CONTAINING N-TERMINAL PLANT-TYPE DOMAIN-CONTAINING PROTEIN"/>
    <property type="match status" value="1"/>
</dbReference>
<feature type="region of interest" description="Disordered" evidence="11">
    <location>
        <begin position="313"/>
        <end position="339"/>
    </location>
</feature>
<evidence type="ECO:0000256" key="10">
    <source>
        <dbReference type="ARBA" id="ARBA00023180"/>
    </source>
</evidence>
<keyword evidence="4" id="KW-0433">Leucine-rich repeat</keyword>
<comment type="similarity">
    <text evidence="2">Belongs to the RLP family.</text>
</comment>
<keyword evidence="7 12" id="KW-1133">Transmembrane helix</keyword>
<gene>
    <name evidence="13" type="ORF">F3Y22_tig00111027pilonHSYRG00520</name>
</gene>
<evidence type="ECO:0000256" key="2">
    <source>
        <dbReference type="ARBA" id="ARBA00009592"/>
    </source>
</evidence>
<dbReference type="Pfam" id="PF13855">
    <property type="entry name" value="LRR_8"/>
    <property type="match status" value="1"/>
</dbReference>
<evidence type="ECO:0000256" key="11">
    <source>
        <dbReference type="SAM" id="MobiDB-lite"/>
    </source>
</evidence>
<evidence type="ECO:0000256" key="1">
    <source>
        <dbReference type="ARBA" id="ARBA00004251"/>
    </source>
</evidence>
<dbReference type="EMBL" id="VEPZ02001209">
    <property type="protein sequence ID" value="KAE8686932.1"/>
    <property type="molecule type" value="Genomic_DNA"/>
</dbReference>
<accession>A0A6A2Z731</accession>
<organism evidence="13 14">
    <name type="scientific">Hibiscus syriacus</name>
    <name type="common">Rose of Sharon</name>
    <dbReference type="NCBI Taxonomy" id="106335"/>
    <lineage>
        <taxon>Eukaryota</taxon>
        <taxon>Viridiplantae</taxon>
        <taxon>Streptophyta</taxon>
        <taxon>Embryophyta</taxon>
        <taxon>Tracheophyta</taxon>
        <taxon>Spermatophyta</taxon>
        <taxon>Magnoliopsida</taxon>
        <taxon>eudicotyledons</taxon>
        <taxon>Gunneridae</taxon>
        <taxon>Pentapetalae</taxon>
        <taxon>rosids</taxon>
        <taxon>malvids</taxon>
        <taxon>Malvales</taxon>
        <taxon>Malvaceae</taxon>
        <taxon>Malvoideae</taxon>
        <taxon>Hibiscus</taxon>
    </lineage>
</organism>
<dbReference type="GO" id="GO:0005886">
    <property type="term" value="C:plasma membrane"/>
    <property type="evidence" value="ECO:0007669"/>
    <property type="project" value="UniProtKB-SubCell"/>
</dbReference>
<dbReference type="AlphaFoldDB" id="A0A6A2Z731"/>
<name>A0A6A2Z731_HIBSY</name>
<feature type="transmembrane region" description="Helical" evidence="12">
    <location>
        <begin position="258"/>
        <end position="281"/>
    </location>
</feature>
<dbReference type="Pfam" id="PF00560">
    <property type="entry name" value="LRR_1"/>
    <property type="match status" value="1"/>
</dbReference>
<keyword evidence="14" id="KW-1185">Reference proteome</keyword>
<dbReference type="Gene3D" id="3.80.10.10">
    <property type="entry name" value="Ribonuclease Inhibitor"/>
    <property type="match status" value="1"/>
</dbReference>
<comment type="caution">
    <text evidence="13">The sequence shown here is derived from an EMBL/GenBank/DDBJ whole genome shotgun (WGS) entry which is preliminary data.</text>
</comment>
<evidence type="ECO:0000256" key="3">
    <source>
        <dbReference type="ARBA" id="ARBA00022475"/>
    </source>
</evidence>
<dbReference type="SUPFAM" id="SSF52058">
    <property type="entry name" value="L domain-like"/>
    <property type="match status" value="1"/>
</dbReference>
<evidence type="ECO:0000256" key="4">
    <source>
        <dbReference type="ARBA" id="ARBA00022614"/>
    </source>
</evidence>